<dbReference type="EMBL" id="HBUF01222525">
    <property type="protein sequence ID" value="CAG6670038.1"/>
    <property type="molecule type" value="Transcribed_RNA"/>
</dbReference>
<organism evidence="2">
    <name type="scientific">Cacopsylla melanoneura</name>
    <dbReference type="NCBI Taxonomy" id="428564"/>
    <lineage>
        <taxon>Eukaryota</taxon>
        <taxon>Metazoa</taxon>
        <taxon>Ecdysozoa</taxon>
        <taxon>Arthropoda</taxon>
        <taxon>Hexapoda</taxon>
        <taxon>Insecta</taxon>
        <taxon>Pterygota</taxon>
        <taxon>Neoptera</taxon>
        <taxon>Paraneoptera</taxon>
        <taxon>Hemiptera</taxon>
        <taxon>Sternorrhyncha</taxon>
        <taxon>Psylloidea</taxon>
        <taxon>Psyllidae</taxon>
        <taxon>Psyllinae</taxon>
        <taxon>Cacopsylla</taxon>
    </lineage>
</organism>
<dbReference type="EMBL" id="HBUF01222526">
    <property type="protein sequence ID" value="CAG6670041.1"/>
    <property type="molecule type" value="Transcribed_RNA"/>
</dbReference>
<dbReference type="AlphaFoldDB" id="A0A8D8WSZ2"/>
<sequence>MRQFVREYSHRCGNTGNEVCPKCRSNSKTVCEIVNSVAHDDHPGNGLTLAVGRIHVGQTVTRVCFDCSIVLYVCHIGCCLHFYFFRSRFLDCLCTVNHFFQNKEGESRHKHG</sequence>
<evidence type="ECO:0000256" key="1">
    <source>
        <dbReference type="SAM" id="Phobius"/>
    </source>
</evidence>
<keyword evidence="1" id="KW-0812">Transmembrane</keyword>
<name>A0A8D8WSZ2_9HEMI</name>
<dbReference type="EMBL" id="HBUF01222527">
    <property type="protein sequence ID" value="CAG6670044.1"/>
    <property type="molecule type" value="Transcribed_RNA"/>
</dbReference>
<protein>
    <submittedName>
        <fullName evidence="2">Uncharacterized protein</fullName>
    </submittedName>
</protein>
<dbReference type="EMBL" id="HBUF01222524">
    <property type="protein sequence ID" value="CAG6670035.1"/>
    <property type="molecule type" value="Transcribed_RNA"/>
</dbReference>
<accession>A0A8D8WSZ2</accession>
<keyword evidence="1" id="KW-1133">Transmembrane helix</keyword>
<feature type="transmembrane region" description="Helical" evidence="1">
    <location>
        <begin position="63"/>
        <end position="85"/>
    </location>
</feature>
<proteinExistence type="predicted"/>
<evidence type="ECO:0000313" key="2">
    <source>
        <dbReference type="EMBL" id="CAG6670038.1"/>
    </source>
</evidence>
<keyword evidence="1" id="KW-0472">Membrane</keyword>
<reference evidence="2" key="1">
    <citation type="submission" date="2021-05" db="EMBL/GenBank/DDBJ databases">
        <authorList>
            <person name="Alioto T."/>
            <person name="Alioto T."/>
            <person name="Gomez Garrido J."/>
        </authorList>
    </citation>
    <scope>NUCLEOTIDE SEQUENCE</scope>
</reference>